<proteinExistence type="predicted"/>
<dbReference type="Proteomes" id="UP000814128">
    <property type="component" value="Unassembled WGS sequence"/>
</dbReference>
<evidence type="ECO:0000313" key="1">
    <source>
        <dbReference type="EMBL" id="KAI0032498.1"/>
    </source>
</evidence>
<reference evidence="1" key="2">
    <citation type="journal article" date="2022" name="New Phytol.">
        <title>Evolutionary transition to the ectomycorrhizal habit in the genomes of a hyperdiverse lineage of mushroom-forming fungi.</title>
        <authorList>
            <person name="Looney B."/>
            <person name="Miyauchi S."/>
            <person name="Morin E."/>
            <person name="Drula E."/>
            <person name="Courty P.E."/>
            <person name="Kohler A."/>
            <person name="Kuo A."/>
            <person name="LaButti K."/>
            <person name="Pangilinan J."/>
            <person name="Lipzen A."/>
            <person name="Riley R."/>
            <person name="Andreopoulos W."/>
            <person name="He G."/>
            <person name="Johnson J."/>
            <person name="Nolan M."/>
            <person name="Tritt A."/>
            <person name="Barry K.W."/>
            <person name="Grigoriev I.V."/>
            <person name="Nagy L.G."/>
            <person name="Hibbett D."/>
            <person name="Henrissat B."/>
            <person name="Matheny P.B."/>
            <person name="Labbe J."/>
            <person name="Martin F.M."/>
        </authorList>
    </citation>
    <scope>NUCLEOTIDE SEQUENCE</scope>
    <source>
        <strain evidence="1">EC-137</strain>
    </source>
</reference>
<comment type="caution">
    <text evidence="1">The sequence shown here is derived from an EMBL/GenBank/DDBJ whole genome shotgun (WGS) entry which is preliminary data.</text>
</comment>
<sequence>MAPATSSHSKSSTRASSRYSLSNLASVGKALADVINKDNSTSDKAKRTKEVKEDKEESRGNKASGRRSITTVESDTARRRQPVGAKPSAKDVMSPGATITSRSSRRMSAQPDVPIVSEDGVITNKSAASMSPGATRRASLRPRPNGSALPKYRPRSMLVEAAKKQSTPPRTRRQQSSSDNESELTGEHEPDDGQKKADLKPMALEEKSARSISPLPKRARERQTNIPVTVPPSTPVSKVKIPTRKGASSPVRGVLLASRQSPSPPPRASPASGAKAQKAKTSSIPRPPSSASVSSSSSAQQVRTPQTPTPVRSTKKSASPGKTGSPLRQAVPRHDDSPLGKFVGKKTQLSPVQGSPAGSEFVEGNSVDSAADVEFMLGAIVSPTAPTPAIPRLRMEHVVPSGVPETPSRLPNRNDMSYLSPLPPGSGRSPRPVRPNRPGYDRGSLLSWEQLAAMSERSLGEGEMKRMLADIPAPFSTPSSPALSAIDLPPRTPESPSLSSLPSPAGYGSISQVLLPDVTPSPAPVRLQYSDAPEDPSSAVATMLRLQLAAAERLAGERLYQLQVLEAQLGNAKEARMRDTNELAAHVNTLEEQMRAVLDARDRAAEEHTMHISVLEEQLRTEALTRGQAVQVAVARAGEEASRRQAAIIEAEGRRWMAVGTAARASVHWGAVSEVARSELEFIAASRDALAVLLSSLSQFQI</sequence>
<keyword evidence="2" id="KW-1185">Reference proteome</keyword>
<name>A0ACB8QLB1_9AGAM</name>
<protein>
    <submittedName>
        <fullName evidence="1">Uncharacterized protein</fullName>
    </submittedName>
</protein>
<accession>A0ACB8QLB1</accession>
<gene>
    <name evidence="1" type="ORF">K488DRAFT_49781</name>
</gene>
<evidence type="ECO:0000313" key="2">
    <source>
        <dbReference type="Proteomes" id="UP000814128"/>
    </source>
</evidence>
<organism evidence="1 2">
    <name type="scientific">Vararia minispora EC-137</name>
    <dbReference type="NCBI Taxonomy" id="1314806"/>
    <lineage>
        <taxon>Eukaryota</taxon>
        <taxon>Fungi</taxon>
        <taxon>Dikarya</taxon>
        <taxon>Basidiomycota</taxon>
        <taxon>Agaricomycotina</taxon>
        <taxon>Agaricomycetes</taxon>
        <taxon>Russulales</taxon>
        <taxon>Lachnocladiaceae</taxon>
        <taxon>Vararia</taxon>
    </lineage>
</organism>
<dbReference type="EMBL" id="MU273544">
    <property type="protein sequence ID" value="KAI0032498.1"/>
    <property type="molecule type" value="Genomic_DNA"/>
</dbReference>
<reference evidence="1" key="1">
    <citation type="submission" date="2021-02" db="EMBL/GenBank/DDBJ databases">
        <authorList>
            <consortium name="DOE Joint Genome Institute"/>
            <person name="Ahrendt S."/>
            <person name="Looney B.P."/>
            <person name="Miyauchi S."/>
            <person name="Morin E."/>
            <person name="Drula E."/>
            <person name="Courty P.E."/>
            <person name="Chicoki N."/>
            <person name="Fauchery L."/>
            <person name="Kohler A."/>
            <person name="Kuo A."/>
            <person name="Labutti K."/>
            <person name="Pangilinan J."/>
            <person name="Lipzen A."/>
            <person name="Riley R."/>
            <person name="Andreopoulos W."/>
            <person name="He G."/>
            <person name="Johnson J."/>
            <person name="Barry K.W."/>
            <person name="Grigoriev I.V."/>
            <person name="Nagy L."/>
            <person name="Hibbett D."/>
            <person name="Henrissat B."/>
            <person name="Matheny P.B."/>
            <person name="Labbe J."/>
            <person name="Martin F."/>
        </authorList>
    </citation>
    <scope>NUCLEOTIDE SEQUENCE</scope>
    <source>
        <strain evidence="1">EC-137</strain>
    </source>
</reference>